<evidence type="ECO:0000256" key="1">
    <source>
        <dbReference type="ARBA" id="ARBA00001947"/>
    </source>
</evidence>
<evidence type="ECO:0000256" key="11">
    <source>
        <dbReference type="ARBA" id="ARBA00048942"/>
    </source>
</evidence>
<evidence type="ECO:0000256" key="4">
    <source>
        <dbReference type="ARBA" id="ARBA00022723"/>
    </source>
</evidence>
<dbReference type="EMBL" id="BPFB01000055">
    <property type="protein sequence ID" value="GIU02087.1"/>
    <property type="molecule type" value="Genomic_DNA"/>
</dbReference>
<dbReference type="Pfam" id="PF00107">
    <property type="entry name" value="ADH_zinc_N"/>
    <property type="match status" value="1"/>
</dbReference>
<dbReference type="EC" id="1.1.1.284" evidence="14"/>
<evidence type="ECO:0000256" key="14">
    <source>
        <dbReference type="RuleBase" id="RU362016"/>
    </source>
</evidence>
<keyword evidence="17" id="KW-1185">Reference proteome</keyword>
<comment type="catalytic activity">
    <reaction evidence="11">
        <text>S-nitrosoglutathione + NADH + H(+) = S-(hydroxysulfenamide)glutathione + NAD(+)</text>
        <dbReference type="Rhea" id="RHEA:78371"/>
        <dbReference type="ChEBI" id="CHEBI:15378"/>
        <dbReference type="ChEBI" id="CHEBI:57540"/>
        <dbReference type="ChEBI" id="CHEBI:57945"/>
        <dbReference type="ChEBI" id="CHEBI:145544"/>
        <dbReference type="ChEBI" id="CHEBI:229723"/>
    </reaction>
    <physiologicalReaction direction="left-to-right" evidence="11">
        <dbReference type="Rhea" id="RHEA:78372"/>
    </physiologicalReaction>
</comment>
<dbReference type="NCBIfam" id="TIGR02818">
    <property type="entry name" value="adh_III_F_hyde"/>
    <property type="match status" value="1"/>
</dbReference>
<dbReference type="InterPro" id="IPR020843">
    <property type="entry name" value="ER"/>
</dbReference>
<comment type="cofactor">
    <cofactor evidence="1 14">
        <name>Zn(2+)</name>
        <dbReference type="ChEBI" id="CHEBI:29105"/>
    </cofactor>
</comment>
<dbReference type="InterPro" id="IPR013149">
    <property type="entry name" value="ADH-like_C"/>
</dbReference>
<evidence type="ECO:0000256" key="13">
    <source>
        <dbReference type="ARBA" id="ARBA00049243"/>
    </source>
</evidence>
<dbReference type="InterPro" id="IPR036291">
    <property type="entry name" value="NAD(P)-bd_dom_sf"/>
</dbReference>
<comment type="catalytic activity">
    <reaction evidence="12">
        <text>a secondary alcohol + NAD(+) = a ketone + NADH + H(+)</text>
        <dbReference type="Rhea" id="RHEA:10740"/>
        <dbReference type="ChEBI" id="CHEBI:15378"/>
        <dbReference type="ChEBI" id="CHEBI:17087"/>
        <dbReference type="ChEBI" id="CHEBI:35681"/>
        <dbReference type="ChEBI" id="CHEBI:57540"/>
        <dbReference type="ChEBI" id="CHEBI:57945"/>
        <dbReference type="EC" id="1.1.1.1"/>
    </reaction>
</comment>
<evidence type="ECO:0000256" key="7">
    <source>
        <dbReference type="ARBA" id="ARBA00023027"/>
    </source>
</evidence>
<dbReference type="PANTHER" id="PTHR43880">
    <property type="entry name" value="ALCOHOL DEHYDROGENASE"/>
    <property type="match status" value="1"/>
</dbReference>
<keyword evidence="6 14" id="KW-0560">Oxidoreductase</keyword>
<proteinExistence type="inferred from homology"/>
<evidence type="ECO:0000313" key="16">
    <source>
        <dbReference type="EMBL" id="GIU02087.1"/>
    </source>
</evidence>
<keyword evidence="5 14" id="KW-0862">Zinc</keyword>
<protein>
    <recommendedName>
        <fullName evidence="3 14">S-(hydroxymethyl)glutathione dehydrogenase</fullName>
        <ecNumber evidence="14">1.1.1.284</ecNumber>
    </recommendedName>
</protein>
<feature type="domain" description="Enoyl reductase (ER)" evidence="15">
    <location>
        <begin position="17"/>
        <end position="372"/>
    </location>
</feature>
<dbReference type="Gene3D" id="3.40.50.720">
    <property type="entry name" value="NAD(P)-binding Rossmann-like Domain"/>
    <property type="match status" value="1"/>
</dbReference>
<evidence type="ECO:0000256" key="8">
    <source>
        <dbReference type="ARBA" id="ARBA00045226"/>
    </source>
</evidence>
<evidence type="ECO:0000313" key="17">
    <source>
        <dbReference type="Proteomes" id="UP000761574"/>
    </source>
</evidence>
<dbReference type="Gene3D" id="3.90.180.10">
    <property type="entry name" value="Medium-chain alcohol dehydrogenases, catalytic domain"/>
    <property type="match status" value="1"/>
</dbReference>
<evidence type="ECO:0000259" key="15">
    <source>
        <dbReference type="SMART" id="SM00829"/>
    </source>
</evidence>
<comment type="caution">
    <text evidence="16">The sequence shown here is derived from an EMBL/GenBank/DDBJ whole genome shotgun (WGS) entry which is preliminary data.</text>
</comment>
<sequence length="376" mass="40126">MSDKFIKSKAAIAWGPGQPLSVEEVDVMLPKAGEVLVKIVATGVCHTDAFTLSGDDPEGVFPAILGHEGGGIVEMVGEGVTSVKVGDHVIPLYTPECGECKFCKSGKTNLCQKIRETQGKGLMPDGTTRFYKDGEPIFHYMGCSTFSEYTVLPEISLAKVNPEAPLEEVCLLGCGVTTGMGAVLNTAKVEPGASVAIFGIGGIGLSAIIGATMAGASRIIAIDINDSKFELARQLGATDCINPKEYDKPIQEVIVELTDGGVDYSFECIGNVDVMRSALECCHKGWGESVIIGVAGAGQEISTRPFQLVTGRVWRGSAFGGVKGRSELPEIVEKYLRGEFKLSDFITHTMPLEEINNAFDLMHEGKSIRSVVHFDK</sequence>
<comment type="catalytic activity">
    <reaction evidence="10 14">
        <text>S-(hydroxymethyl)glutathione + NAD(+) = S-formylglutathione + NADH + H(+)</text>
        <dbReference type="Rhea" id="RHEA:19985"/>
        <dbReference type="ChEBI" id="CHEBI:15378"/>
        <dbReference type="ChEBI" id="CHEBI:57540"/>
        <dbReference type="ChEBI" id="CHEBI:57688"/>
        <dbReference type="ChEBI" id="CHEBI:57945"/>
        <dbReference type="ChEBI" id="CHEBI:58758"/>
        <dbReference type="EC" id="1.1.1.284"/>
    </reaction>
</comment>
<name>A0ABQ4NSG3_9GAMM</name>
<dbReference type="RefSeq" id="WP_110456194.1">
    <property type="nucleotide sequence ID" value="NZ_BPFB01000055.1"/>
</dbReference>
<dbReference type="InterPro" id="IPR014183">
    <property type="entry name" value="ADH_3"/>
</dbReference>
<dbReference type="InterPro" id="IPR011032">
    <property type="entry name" value="GroES-like_sf"/>
</dbReference>
<accession>A0ABQ4NSG3</accession>
<evidence type="ECO:0000256" key="2">
    <source>
        <dbReference type="ARBA" id="ARBA00010902"/>
    </source>
</evidence>
<evidence type="ECO:0000256" key="12">
    <source>
        <dbReference type="ARBA" id="ARBA00049164"/>
    </source>
</evidence>
<dbReference type="CDD" id="cd08300">
    <property type="entry name" value="alcohol_DH_class_III"/>
    <property type="match status" value="1"/>
</dbReference>
<comment type="similarity">
    <text evidence="2 14">Belongs to the zinc-containing alcohol dehydrogenase family. Class-III subfamily.</text>
</comment>
<evidence type="ECO:0000256" key="10">
    <source>
        <dbReference type="ARBA" id="ARBA00048110"/>
    </source>
</evidence>
<dbReference type="SUPFAM" id="SSF51735">
    <property type="entry name" value="NAD(P)-binding Rossmann-fold domains"/>
    <property type="match status" value="1"/>
</dbReference>
<dbReference type="PANTHER" id="PTHR43880:SF12">
    <property type="entry name" value="ALCOHOL DEHYDROGENASE CLASS-3"/>
    <property type="match status" value="1"/>
</dbReference>
<comment type="catalytic activity">
    <reaction evidence="13">
        <text>a primary alcohol + NAD(+) = an aldehyde + NADH + H(+)</text>
        <dbReference type="Rhea" id="RHEA:10736"/>
        <dbReference type="ChEBI" id="CHEBI:15378"/>
        <dbReference type="ChEBI" id="CHEBI:15734"/>
        <dbReference type="ChEBI" id="CHEBI:17478"/>
        <dbReference type="ChEBI" id="CHEBI:57540"/>
        <dbReference type="ChEBI" id="CHEBI:57945"/>
        <dbReference type="EC" id="1.1.1.1"/>
    </reaction>
</comment>
<evidence type="ECO:0000256" key="6">
    <source>
        <dbReference type="ARBA" id="ARBA00023002"/>
    </source>
</evidence>
<dbReference type="PROSITE" id="PS00059">
    <property type="entry name" value="ADH_ZINC"/>
    <property type="match status" value="1"/>
</dbReference>
<comment type="catalytic activity">
    <reaction evidence="9">
        <text>S-(hydroxymethyl)glutathione + NADP(+) = S-formylglutathione + NADPH + H(+)</text>
        <dbReference type="Rhea" id="RHEA:19981"/>
        <dbReference type="ChEBI" id="CHEBI:15378"/>
        <dbReference type="ChEBI" id="CHEBI:57688"/>
        <dbReference type="ChEBI" id="CHEBI:57783"/>
        <dbReference type="ChEBI" id="CHEBI:58349"/>
        <dbReference type="ChEBI" id="CHEBI:58758"/>
        <dbReference type="EC" id="1.1.1.284"/>
    </reaction>
</comment>
<dbReference type="SMART" id="SM00829">
    <property type="entry name" value="PKS_ER"/>
    <property type="match status" value="1"/>
</dbReference>
<dbReference type="Proteomes" id="UP000761574">
    <property type="component" value="Unassembled WGS sequence"/>
</dbReference>
<evidence type="ECO:0000256" key="9">
    <source>
        <dbReference type="ARBA" id="ARBA00047793"/>
    </source>
</evidence>
<gene>
    <name evidence="16" type="primary">frmA</name>
    <name evidence="16" type="ORF">TUM4630_32530</name>
</gene>
<dbReference type="Pfam" id="PF08240">
    <property type="entry name" value="ADH_N"/>
    <property type="match status" value="1"/>
</dbReference>
<dbReference type="InterPro" id="IPR013154">
    <property type="entry name" value="ADH-like_N"/>
</dbReference>
<dbReference type="SUPFAM" id="SSF50129">
    <property type="entry name" value="GroES-like"/>
    <property type="match status" value="2"/>
</dbReference>
<dbReference type="InterPro" id="IPR002328">
    <property type="entry name" value="ADH_Zn_CS"/>
</dbReference>
<keyword evidence="7 14" id="KW-0520">NAD</keyword>
<keyword evidence="4 14" id="KW-0479">Metal-binding</keyword>
<organism evidence="16 17">
    <name type="scientific">Shewanella algidipiscicola</name>
    <dbReference type="NCBI Taxonomy" id="614070"/>
    <lineage>
        <taxon>Bacteria</taxon>
        <taxon>Pseudomonadati</taxon>
        <taxon>Pseudomonadota</taxon>
        <taxon>Gammaproteobacteria</taxon>
        <taxon>Alteromonadales</taxon>
        <taxon>Shewanellaceae</taxon>
        <taxon>Shewanella</taxon>
    </lineage>
</organism>
<evidence type="ECO:0000256" key="3">
    <source>
        <dbReference type="ARBA" id="ARBA00021865"/>
    </source>
</evidence>
<evidence type="ECO:0000256" key="5">
    <source>
        <dbReference type="ARBA" id="ARBA00022833"/>
    </source>
</evidence>
<comment type="function">
    <text evidence="8">Has high formaldehyde dehydrogenase activity in the presence of glutathione and catalyzes the oxidation of normal alcohols in a reaction that is not GSH-dependent. In addition, hemithiolacetals other than those formed from GSH, including omega-thiol fatty acids, also are substrates. Also acts as a S-nitroso-glutathione reductase by catalyzing the NADH-dependent reduction of S-nitrosoglutathione.</text>
</comment>
<reference evidence="16 17" key="1">
    <citation type="submission" date="2021-05" db="EMBL/GenBank/DDBJ databases">
        <title>Molecular characterization for Shewanella algae harboring chromosomal blaOXA-55-like strains isolated from clinical and environment sample.</title>
        <authorList>
            <person name="Ohama Y."/>
            <person name="Aoki K."/>
            <person name="Harada S."/>
            <person name="Moriya K."/>
            <person name="Ishii Y."/>
            <person name="Tateda K."/>
        </authorList>
    </citation>
    <scope>NUCLEOTIDE SEQUENCE [LARGE SCALE GENOMIC DNA]</scope>
    <source>
        <strain evidence="16 17">LMG 23746</strain>
    </source>
</reference>